<evidence type="ECO:0000313" key="2">
    <source>
        <dbReference type="Proteomes" id="UP000765509"/>
    </source>
</evidence>
<comment type="caution">
    <text evidence="1">The sequence shown here is derived from an EMBL/GenBank/DDBJ whole genome shotgun (WGS) entry which is preliminary data.</text>
</comment>
<organism evidence="1 2">
    <name type="scientific">Austropuccinia psidii MF-1</name>
    <dbReference type="NCBI Taxonomy" id="1389203"/>
    <lineage>
        <taxon>Eukaryota</taxon>
        <taxon>Fungi</taxon>
        <taxon>Dikarya</taxon>
        <taxon>Basidiomycota</taxon>
        <taxon>Pucciniomycotina</taxon>
        <taxon>Pucciniomycetes</taxon>
        <taxon>Pucciniales</taxon>
        <taxon>Sphaerophragmiaceae</taxon>
        <taxon>Austropuccinia</taxon>
    </lineage>
</organism>
<name>A0A9Q3GG65_9BASI</name>
<reference evidence="1" key="1">
    <citation type="submission" date="2021-03" db="EMBL/GenBank/DDBJ databases">
        <title>Draft genome sequence of rust myrtle Austropuccinia psidii MF-1, a brazilian biotype.</title>
        <authorList>
            <person name="Quecine M.C."/>
            <person name="Pachon D.M.R."/>
            <person name="Bonatelli M.L."/>
            <person name="Correr F.H."/>
            <person name="Franceschini L.M."/>
            <person name="Leite T.F."/>
            <person name="Margarido G.R.A."/>
            <person name="Almeida C.A."/>
            <person name="Ferrarezi J.A."/>
            <person name="Labate C.A."/>
        </authorList>
    </citation>
    <scope>NUCLEOTIDE SEQUENCE</scope>
    <source>
        <strain evidence="1">MF-1</strain>
    </source>
</reference>
<dbReference type="Proteomes" id="UP000765509">
    <property type="component" value="Unassembled WGS sequence"/>
</dbReference>
<evidence type="ECO:0000313" key="1">
    <source>
        <dbReference type="EMBL" id="MBW0466343.1"/>
    </source>
</evidence>
<keyword evidence="2" id="KW-1185">Reference proteome</keyword>
<protein>
    <submittedName>
        <fullName evidence="1">Uncharacterized protein</fullName>
    </submittedName>
</protein>
<gene>
    <name evidence="1" type="ORF">O181_006058</name>
</gene>
<dbReference type="EMBL" id="AVOT02001272">
    <property type="protein sequence ID" value="MBW0466343.1"/>
    <property type="molecule type" value="Genomic_DNA"/>
</dbReference>
<dbReference type="OrthoDB" id="2506837at2759"/>
<sequence length="85" mass="10187">MDFYPPDWFNNCDYAEHFFFENTKQGGFIPTTDIQSEIQLNPDEILWGNAFNKKYWELVTHPYDLEHELDESCDDEEIENDTESN</sequence>
<accession>A0A9Q3GG65</accession>
<dbReference type="AlphaFoldDB" id="A0A9Q3GG65"/>
<proteinExistence type="predicted"/>